<protein>
    <submittedName>
        <fullName evidence="4">LLM class flavin-dependent oxidoreductase</fullName>
    </submittedName>
</protein>
<dbReference type="PANTHER" id="PTHR30137">
    <property type="entry name" value="LUCIFERASE-LIKE MONOOXYGENASE"/>
    <property type="match status" value="1"/>
</dbReference>
<gene>
    <name evidence="4" type="ORF">JL106_20120</name>
</gene>
<dbReference type="Gene3D" id="3.20.20.30">
    <property type="entry name" value="Luciferase-like domain"/>
    <property type="match status" value="1"/>
</dbReference>
<keyword evidence="1" id="KW-0560">Oxidoreductase</keyword>
<comment type="caution">
    <text evidence="4">The sequence shown here is derived from an EMBL/GenBank/DDBJ whole genome shotgun (WGS) entry which is preliminary data.</text>
</comment>
<keyword evidence="5" id="KW-1185">Reference proteome</keyword>
<dbReference type="AlphaFoldDB" id="A0A938YJU0"/>
<dbReference type="InterPro" id="IPR050766">
    <property type="entry name" value="Bact_Lucif_Oxidored"/>
</dbReference>
<evidence type="ECO:0000313" key="4">
    <source>
        <dbReference type="EMBL" id="MBM9469597.1"/>
    </source>
</evidence>
<dbReference type="RefSeq" id="WP_205262561.1">
    <property type="nucleotide sequence ID" value="NZ_JAERWK010000030.1"/>
</dbReference>
<feature type="domain" description="Luciferase-like" evidence="3">
    <location>
        <begin position="7"/>
        <end position="295"/>
    </location>
</feature>
<dbReference type="InterPro" id="IPR036661">
    <property type="entry name" value="Luciferase-like_sf"/>
</dbReference>
<dbReference type="GO" id="GO:0005829">
    <property type="term" value="C:cytosol"/>
    <property type="evidence" value="ECO:0007669"/>
    <property type="project" value="TreeGrafter"/>
</dbReference>
<name>A0A938YJU0_9ACTN</name>
<organism evidence="4 5">
    <name type="scientific">Nakamurella leprariae</name>
    <dbReference type="NCBI Taxonomy" id="2803911"/>
    <lineage>
        <taxon>Bacteria</taxon>
        <taxon>Bacillati</taxon>
        <taxon>Actinomycetota</taxon>
        <taxon>Actinomycetes</taxon>
        <taxon>Nakamurellales</taxon>
        <taxon>Nakamurellaceae</taxon>
        <taxon>Nakamurella</taxon>
    </lineage>
</organism>
<evidence type="ECO:0000256" key="1">
    <source>
        <dbReference type="ARBA" id="ARBA00023002"/>
    </source>
</evidence>
<evidence type="ECO:0000256" key="2">
    <source>
        <dbReference type="ARBA" id="ARBA00023033"/>
    </source>
</evidence>
<dbReference type="PANTHER" id="PTHR30137:SF8">
    <property type="entry name" value="BLR5498 PROTEIN"/>
    <property type="match status" value="1"/>
</dbReference>
<proteinExistence type="predicted"/>
<dbReference type="SUPFAM" id="SSF51679">
    <property type="entry name" value="Bacterial luciferase-like"/>
    <property type="match status" value="1"/>
</dbReference>
<dbReference type="GO" id="GO:0004497">
    <property type="term" value="F:monooxygenase activity"/>
    <property type="evidence" value="ECO:0007669"/>
    <property type="project" value="UniProtKB-KW"/>
</dbReference>
<accession>A0A938YJU0</accession>
<dbReference type="GO" id="GO:0016705">
    <property type="term" value="F:oxidoreductase activity, acting on paired donors, with incorporation or reduction of molecular oxygen"/>
    <property type="evidence" value="ECO:0007669"/>
    <property type="project" value="InterPro"/>
</dbReference>
<reference evidence="4" key="1">
    <citation type="submission" date="2021-01" db="EMBL/GenBank/DDBJ databases">
        <title>YIM 132084 draft genome.</title>
        <authorList>
            <person name="An D."/>
        </authorList>
    </citation>
    <scope>NUCLEOTIDE SEQUENCE</scope>
    <source>
        <strain evidence="4">YIM 132084</strain>
    </source>
</reference>
<evidence type="ECO:0000259" key="3">
    <source>
        <dbReference type="Pfam" id="PF00296"/>
    </source>
</evidence>
<dbReference type="Pfam" id="PF00296">
    <property type="entry name" value="Bac_luciferase"/>
    <property type="match status" value="1"/>
</dbReference>
<dbReference type="EMBL" id="JAERWK010000030">
    <property type="protein sequence ID" value="MBM9469597.1"/>
    <property type="molecule type" value="Genomic_DNA"/>
</dbReference>
<keyword evidence="2" id="KW-0503">Monooxygenase</keyword>
<dbReference type="Proteomes" id="UP000663792">
    <property type="component" value="Unassembled WGS sequence"/>
</dbReference>
<sequence length="336" mass="37444">MLEIGIFSLGYAEAEDLDRHVVNDRVKGLVTLARRAEQAGFDTFALGEYHHPPFVLSSPAVVLGAIAAVTTTLRLTTSVSLITVNDPVKLAEDFSTVQHLSDGRLSIMFGRGISTDIYRWWGLAGEDTVAIAAEKNELFRRLWTERKLHWSGKYRAPLEDFTLTPQPLTAELPEIWQTSIRTKELVEQTARDADGFFANYVHFSAAQAAPHVHYFRERFEAHGHGAAGDAPVGSGAAVYVRRNSQDALREYRDRGIDLSTWPTKYDSLEHAVRESALTVGSPAQVLDKIATFQEAYGGYRRQLFSIDGRGGDIDRSIEQIELIGEHVVPELRKAYS</sequence>
<dbReference type="InterPro" id="IPR011251">
    <property type="entry name" value="Luciferase-like_dom"/>
</dbReference>
<evidence type="ECO:0000313" key="5">
    <source>
        <dbReference type="Proteomes" id="UP000663792"/>
    </source>
</evidence>